<sequence>MFFMTPHKNRKGFALIIAIALMSFIVLLMLSVSMLVRIETQLATQSQSVQAARQISLLGLYTALGEIQSMLGPDQRISTTADLVETLPTERSHWTGVWRTDTDAIDYSNAPKWLISTPSGNTSGAVSDIIIPEDAKIEMTPPYAAEDSGELLPAVVVGKISTGQGAYAYWVSDEGVKARVSLSQNSDVADAERSSFDSVVPEHFGINVIDVLEQIDIASNAKLERITNLSELPLIADDGSLLDESKIHALSPSLTGFSQSVLADVKNGGLKKDLTAGLQSSSIEPSGQMFGPQMSDTPTARDPGGPDWNQLRSYYNLRPNDDGRIEVREQLDDQMGVYPVLAGMQLYTFVTYQWVNRGTSDERADIMCHFLPAVVLWNPYSYPLESENYTVHFGRLKWQEGQQVGVPDEDDIWHPYNLYFEKAYSNNYRVYRLRSVDENGNEVYDPDDATAWFPGWDSLSFEINNVSFEPGEAKIFSPPAWHSPYQRNAQPSPIGENDSMLNDPNVLEEGMRLGASFYRRSVWQALHKDEEGNLLTRVKPAMPQYKDYAWRLARKSTGTPYEGEPLQVVMTLNPATISGVSPPPLNIDEFNPDIPLTRIDEFYGYKTVMNFTDNQLPSSPYNIPAWLGSYNPRATYSGSSQFEWPSGSLLEDAYMHANPSVNPSYLSYMDTLETEVDYEVVQTPQGSAFVGFSESNGPTKTILFDLPESEQHMASIAQLAHANLSNFFRVEDDPQSVFTRSVFRNARFQNLTPAYCIGNSLANPRIPRDHLFQSFADFGPSHANLRDFNFRGTLYDYPYLLNDVLWDHYFFSTVPRLGFDLTSKLPNSRLVLNEPSNPTLQELLDYDKASSHLMLNGGFNVNSTSVDAWAALLASFLGVPMQEQSDDFQALADDQAAYPRGQRVWGDGFDRAADDSRSDVVYSGYRTLNSEEIQALAEAIVKQIKMRGPFRSMSEFVNRSLSTNKPEQWVESPDDSAFGWNQKGALQAAIDEVSMDAAKSGKNLLNASFYDTYYMTQKANYVAGELPFPEAEVMPRAAGTPGFFTQYDLLYRLGSVLVARSDTFIIRAYGESQDPLTGKTEASAWCEAVVQRYPEYLDDEADPSAEADPVLSVNQQFGRGFRIVEFRWLNPSGSTPPTL</sequence>
<evidence type="ECO:0000256" key="2">
    <source>
        <dbReference type="SAM" id="Phobius"/>
    </source>
</evidence>
<protein>
    <recommendedName>
        <fullName evidence="5">Verru_Chthon cassette protein A</fullName>
    </recommendedName>
</protein>
<feature type="transmembrane region" description="Helical" evidence="2">
    <location>
        <begin position="12"/>
        <end position="36"/>
    </location>
</feature>
<feature type="region of interest" description="Disordered" evidence="1">
    <location>
        <begin position="281"/>
        <end position="306"/>
    </location>
</feature>
<comment type="caution">
    <text evidence="3">The sequence shown here is derived from an EMBL/GenBank/DDBJ whole genome shotgun (WGS) entry which is preliminary data.</text>
</comment>
<evidence type="ECO:0000313" key="3">
    <source>
        <dbReference type="EMBL" id="GHC13444.1"/>
    </source>
</evidence>
<dbReference type="AlphaFoldDB" id="A0A8J3GF07"/>
<keyword evidence="2" id="KW-1133">Transmembrane helix</keyword>
<evidence type="ECO:0000313" key="4">
    <source>
        <dbReference type="Proteomes" id="UP000642829"/>
    </source>
</evidence>
<keyword evidence="4" id="KW-1185">Reference proteome</keyword>
<keyword evidence="2" id="KW-0812">Transmembrane</keyword>
<accession>A0A8J3GF07</accession>
<evidence type="ECO:0000256" key="1">
    <source>
        <dbReference type="SAM" id="MobiDB-lite"/>
    </source>
</evidence>
<dbReference type="Proteomes" id="UP000642829">
    <property type="component" value="Unassembled WGS sequence"/>
</dbReference>
<gene>
    <name evidence="3" type="ORF">GCM10007047_33530</name>
</gene>
<name>A0A8J3GF07_9BACT</name>
<reference evidence="3" key="2">
    <citation type="submission" date="2020-09" db="EMBL/GenBank/DDBJ databases">
        <authorList>
            <person name="Sun Q."/>
            <person name="Kim S."/>
        </authorList>
    </citation>
    <scope>NUCLEOTIDE SEQUENCE</scope>
    <source>
        <strain evidence="3">KCTC 12870</strain>
    </source>
</reference>
<dbReference type="EMBL" id="BMXG01000033">
    <property type="protein sequence ID" value="GHC13444.1"/>
    <property type="molecule type" value="Genomic_DNA"/>
</dbReference>
<reference evidence="3" key="1">
    <citation type="journal article" date="2014" name="Int. J. Syst. Evol. Microbiol.">
        <title>Complete genome sequence of Corynebacterium casei LMG S-19264T (=DSM 44701T), isolated from a smear-ripened cheese.</title>
        <authorList>
            <consortium name="US DOE Joint Genome Institute (JGI-PGF)"/>
            <person name="Walter F."/>
            <person name="Albersmeier A."/>
            <person name="Kalinowski J."/>
            <person name="Ruckert C."/>
        </authorList>
    </citation>
    <scope>NUCLEOTIDE SEQUENCE</scope>
    <source>
        <strain evidence="3">KCTC 12870</strain>
    </source>
</reference>
<proteinExistence type="predicted"/>
<organism evidence="3 4">
    <name type="scientific">Cerasicoccus arenae</name>
    <dbReference type="NCBI Taxonomy" id="424488"/>
    <lineage>
        <taxon>Bacteria</taxon>
        <taxon>Pseudomonadati</taxon>
        <taxon>Verrucomicrobiota</taxon>
        <taxon>Opitutia</taxon>
        <taxon>Puniceicoccales</taxon>
        <taxon>Cerasicoccaceae</taxon>
        <taxon>Cerasicoccus</taxon>
    </lineage>
</organism>
<keyword evidence="2" id="KW-0472">Membrane</keyword>
<evidence type="ECO:0008006" key="5">
    <source>
        <dbReference type="Google" id="ProtNLM"/>
    </source>
</evidence>